<feature type="transmembrane region" description="Helical" evidence="10">
    <location>
        <begin position="361"/>
        <end position="385"/>
    </location>
</feature>
<feature type="transmembrane region" description="Helical" evidence="10">
    <location>
        <begin position="291"/>
        <end position="315"/>
    </location>
</feature>
<dbReference type="GO" id="GO:0006487">
    <property type="term" value="P:protein N-linked glycosylation"/>
    <property type="evidence" value="ECO:0007669"/>
    <property type="project" value="TreeGrafter"/>
</dbReference>
<keyword evidence="9 10" id="KW-0472">Membrane</keyword>
<evidence type="ECO:0000256" key="6">
    <source>
        <dbReference type="ARBA" id="ARBA00022692"/>
    </source>
</evidence>
<dbReference type="UniPathway" id="UPA00378"/>
<keyword evidence="6 10" id="KW-0812">Transmembrane</keyword>
<evidence type="ECO:0000256" key="5">
    <source>
        <dbReference type="ARBA" id="ARBA00022679"/>
    </source>
</evidence>
<evidence type="ECO:0000313" key="13">
    <source>
        <dbReference type="Proteomes" id="UP000054845"/>
    </source>
</evidence>
<dbReference type="GO" id="GO:0000026">
    <property type="term" value="F:alpha-1,2-mannosyltransferase activity"/>
    <property type="evidence" value="ECO:0007669"/>
    <property type="project" value="TreeGrafter"/>
</dbReference>
<keyword evidence="13" id="KW-1185">Reference proteome</keyword>
<evidence type="ECO:0000256" key="8">
    <source>
        <dbReference type="ARBA" id="ARBA00022989"/>
    </source>
</evidence>
<protein>
    <recommendedName>
        <fullName evidence="10">Mannosyltransferase</fullName>
        <ecNumber evidence="10">2.4.1.-</ecNumber>
    </recommendedName>
</protein>
<dbReference type="PANTHER" id="PTHR22760:SF2">
    <property type="entry name" value="ALPHA-1,2-MANNOSYLTRANSFERASE ALG9"/>
    <property type="match status" value="1"/>
</dbReference>
<proteinExistence type="inferred from homology"/>
<evidence type="ECO:0000256" key="9">
    <source>
        <dbReference type="ARBA" id="ARBA00023136"/>
    </source>
</evidence>
<comment type="subcellular location">
    <subcellularLocation>
        <location evidence="1 10">Endoplasmic reticulum membrane</location>
        <topology evidence="1 10">Multi-pass membrane protein</topology>
    </subcellularLocation>
</comment>
<sequence>MISTKKRNSDAPRPSAAFCSSSAPIPSERIQRTNQLLVDSSAAREHHSLANYVPSFWTIFQLLLLPRVISAFLRRIADCDETYNYWEPLHLLSWVSHSQDAISSAPLQAFQTWEYAPQYALRSWSYIALHLPAAAWIPQWLGWPKVNALYSTRMFLAWVCSFTEACLVRSVGKNIHPRVAQYMLFVLLPSAGMFQASTALLPSTLAMCTTTLAMSYALQPSTSAKGFAVNAAILPQTIQTRQRNLKIIFSFATGAVLGWPFALVLSFPFVLEEIFCPSGQLVPLSRYLFFTSARVLASLPGLLASLSLVSGLFLVDMAAYGRPVLGTLNIIIYNIFSAQRGAGPELYGTEAWWYYLRNLSLLWNPLVVVLAIVVWPMLLLCRLVVPTMFAASSSPATNAAKVQMSERETTLSNAPLALLMLRTAPFNLWLLLMSMQPHKEERFIFPAFPLLALNAALSLHLSIELLRVVLGKLKGVLGPSKIGSGRSDDIYPTLSRLPSLVATTILALSALTSISRSAQSVLAFSGPTETLEYLSNYELPQSAVQSCPTIVDAQTREAWKSLESLSQIERYAQALQLPRVDLNKADAECSDAQNELDAQRGGTRLCYAKEWHRFPSHFHVPSHVEVRFVKSDFKGILPQHFERGALHGAAGRAKSLLDLWSWRDVTRAERRGFNDLNKEERDRYVEVDTCNYLIDVDFPHRYAHKGGAYLSNNEPTYEPRYTHDPNWTALACYPFLDIEHSNAVPGSSKMLKLVAILKRAFWIPLPQTLFDETNKFGDYCLLRREAKERRAS</sequence>
<evidence type="ECO:0000313" key="12">
    <source>
        <dbReference type="EMBL" id="CEH13432.1"/>
    </source>
</evidence>
<dbReference type="OrthoDB" id="497541at2759"/>
<dbReference type="Proteomes" id="UP000054845">
    <property type="component" value="Unassembled WGS sequence"/>
</dbReference>
<evidence type="ECO:0000256" key="3">
    <source>
        <dbReference type="ARBA" id="ARBA00007063"/>
    </source>
</evidence>
<keyword evidence="8 10" id="KW-1133">Transmembrane helix</keyword>
<dbReference type="GO" id="GO:0005789">
    <property type="term" value="C:endoplasmic reticulum membrane"/>
    <property type="evidence" value="ECO:0007669"/>
    <property type="project" value="UniProtKB-SubCell"/>
</dbReference>
<feature type="transmembrane region" description="Helical" evidence="10">
    <location>
        <begin position="247"/>
        <end position="271"/>
    </location>
</feature>
<evidence type="ECO:0000256" key="10">
    <source>
        <dbReference type="RuleBase" id="RU363075"/>
    </source>
</evidence>
<evidence type="ECO:0000256" key="1">
    <source>
        <dbReference type="ARBA" id="ARBA00004477"/>
    </source>
</evidence>
<organism evidence="12 13">
    <name type="scientific">Ceraceosorus bombacis</name>
    <dbReference type="NCBI Taxonomy" id="401625"/>
    <lineage>
        <taxon>Eukaryota</taxon>
        <taxon>Fungi</taxon>
        <taxon>Dikarya</taxon>
        <taxon>Basidiomycota</taxon>
        <taxon>Ustilaginomycotina</taxon>
        <taxon>Exobasidiomycetes</taxon>
        <taxon>Ceraceosorales</taxon>
        <taxon>Ceraceosoraceae</taxon>
        <taxon>Ceraceosorus</taxon>
    </lineage>
</organism>
<accession>A0A0P1BBE0</accession>
<evidence type="ECO:0000256" key="4">
    <source>
        <dbReference type="ARBA" id="ARBA00022676"/>
    </source>
</evidence>
<evidence type="ECO:0000256" key="11">
    <source>
        <dbReference type="SAM" id="MobiDB-lite"/>
    </source>
</evidence>
<reference evidence="12 13" key="1">
    <citation type="submission" date="2014-09" db="EMBL/GenBank/DDBJ databases">
        <authorList>
            <person name="Magalhaes I.L.F."/>
            <person name="Oliveira U."/>
            <person name="Santos F.R."/>
            <person name="Vidigal T.H.D.A."/>
            <person name="Brescovit A.D."/>
            <person name="Santos A.J."/>
        </authorList>
    </citation>
    <scope>NUCLEOTIDE SEQUENCE [LARGE SCALE GENOMIC DNA]</scope>
</reference>
<comment type="pathway">
    <text evidence="2">Protein modification; protein glycosylation.</text>
</comment>
<dbReference type="Pfam" id="PF03901">
    <property type="entry name" value="Glyco_transf_22"/>
    <property type="match status" value="1"/>
</dbReference>
<dbReference type="AlphaFoldDB" id="A0A0P1BBE0"/>
<keyword evidence="7 10" id="KW-0256">Endoplasmic reticulum</keyword>
<keyword evidence="5 12" id="KW-0808">Transferase</keyword>
<comment type="similarity">
    <text evidence="3 10">Belongs to the glycosyltransferase 22 family.</text>
</comment>
<dbReference type="InterPro" id="IPR005599">
    <property type="entry name" value="GPI_mannosylTrfase"/>
</dbReference>
<name>A0A0P1BBE0_9BASI</name>
<feature type="region of interest" description="Disordered" evidence="11">
    <location>
        <begin position="1"/>
        <end position="22"/>
    </location>
</feature>
<evidence type="ECO:0000256" key="7">
    <source>
        <dbReference type="ARBA" id="ARBA00022824"/>
    </source>
</evidence>
<dbReference type="STRING" id="401625.A0A0P1BBE0"/>
<dbReference type="PANTHER" id="PTHR22760">
    <property type="entry name" value="GLYCOSYLTRANSFERASE"/>
    <property type="match status" value="1"/>
</dbReference>
<dbReference type="EC" id="2.4.1.-" evidence="10"/>
<keyword evidence="4 10" id="KW-0328">Glycosyltransferase</keyword>
<dbReference type="EMBL" id="CCYA01000217">
    <property type="protein sequence ID" value="CEH13432.1"/>
    <property type="molecule type" value="Genomic_DNA"/>
</dbReference>
<comment type="caution">
    <text evidence="10">Lacks conserved residue(s) required for the propagation of feature annotation.</text>
</comment>
<evidence type="ECO:0000256" key="2">
    <source>
        <dbReference type="ARBA" id="ARBA00004922"/>
    </source>
</evidence>